<proteinExistence type="predicted"/>
<dbReference type="EMBL" id="VSSQ01001834">
    <property type="protein sequence ID" value="MPM11480.1"/>
    <property type="molecule type" value="Genomic_DNA"/>
</dbReference>
<comment type="caution">
    <text evidence="2">The sequence shown here is derived from an EMBL/GenBank/DDBJ whole genome shotgun (WGS) entry which is preliminary data.</text>
</comment>
<reference evidence="2" key="1">
    <citation type="submission" date="2019-08" db="EMBL/GenBank/DDBJ databases">
        <authorList>
            <person name="Kucharzyk K."/>
            <person name="Murdoch R.W."/>
            <person name="Higgins S."/>
            <person name="Loffler F."/>
        </authorList>
    </citation>
    <scope>NUCLEOTIDE SEQUENCE</scope>
</reference>
<evidence type="ECO:0000259" key="1">
    <source>
        <dbReference type="PROSITE" id="PS51301"/>
    </source>
</evidence>
<evidence type="ECO:0000313" key="2">
    <source>
        <dbReference type="EMBL" id="MPM11480.1"/>
    </source>
</evidence>
<sequence length="293" mass="33677">MSPKKVEGIIHADGIDISVVTTVGRDEDYISLTDMAKHKNPREPYIVVCNWLRTTSTIQFLGLWESLNNPSFNPIVFDRFKVESGENAFTLSPRRWIKETGAIGMTSKSGRYGGGTFAHKDIAFEFASWLSPEFKLYIIKDYQRLKEDEGHRLALDWNVKRILASTNYRIHTDSIKENLIPADLPKRQQGFVYADEGDVLNVALFGKTAKQWRMENPSIKGNLRDYATIEQLLVMTNLENINALLIEQGLPQEERLRKLRDIVIYQIKTLTESKGARELNYMHNQLKLPTDEK</sequence>
<dbReference type="SMART" id="SM01252">
    <property type="entry name" value="KilA-N"/>
    <property type="match status" value="1"/>
</dbReference>
<dbReference type="Pfam" id="PF04383">
    <property type="entry name" value="KilA-N"/>
    <property type="match status" value="1"/>
</dbReference>
<dbReference type="AlphaFoldDB" id="A0A644X5P2"/>
<accession>A0A644X5P2</accession>
<organism evidence="2">
    <name type="scientific">bioreactor metagenome</name>
    <dbReference type="NCBI Taxonomy" id="1076179"/>
    <lineage>
        <taxon>unclassified sequences</taxon>
        <taxon>metagenomes</taxon>
        <taxon>ecological metagenomes</taxon>
    </lineage>
</organism>
<name>A0A644X5P2_9ZZZZ</name>
<protein>
    <recommendedName>
        <fullName evidence="1">KilA-N domain-containing protein</fullName>
    </recommendedName>
</protein>
<dbReference type="InterPro" id="IPR017880">
    <property type="entry name" value="KilA_N"/>
</dbReference>
<dbReference type="PROSITE" id="PS51301">
    <property type="entry name" value="KILA_N"/>
    <property type="match status" value="1"/>
</dbReference>
<feature type="domain" description="KilA-N" evidence="1">
    <location>
        <begin position="8"/>
        <end position="145"/>
    </location>
</feature>
<dbReference type="InterPro" id="IPR018004">
    <property type="entry name" value="KilA/APSES_HTH"/>
</dbReference>
<gene>
    <name evidence="2" type="ORF">SDC9_57826</name>
</gene>